<evidence type="ECO:0000256" key="3">
    <source>
        <dbReference type="ARBA" id="ARBA00012780"/>
    </source>
</evidence>
<sequence>MDKIIQVGAGNISTQYPEGSQGPTESVNNKPVAPRITDDFTGAPPSNSVFSSLVFAQWGPFSGVMQLDPMAVQTDAKGLNLGYTDTPRVTEEGYNYDYHSDLSLGLSGLNASGTKLAAATDWTATADWDGQMRATMGQGLPFVYVTRDSQADVVIDFNQQTGPSRDVPVNPLSYQLTGLDGAFTGKALQFNFPVDAGQKVADGIQFRVSYDFNGDGKTDRIETYDWFATDAASGDESYTGTKMISATGAMADMKNGSVKVELWRANGVDDVLVRTNDAASYVKLPYANLTSADGAATDGTLYLGGGAKAGGDPAKLATAVSGEAVYDTTKVPPGLSVGGYNGPGRVWYAQDGVIGVTINGKNYGVFGPTGSTWTFTDHGVTSNLGGKDYYSVAVLPDSSVKTLMSYRAHAYAFVTDTKSSFTVDYASGKLVTTFEATTDMKETGPGLSKDPLMALYRHQYINSYSPLGEVSYASPRGEMKVLASGSTFQTSMDIAPILPILPFVGDAGQKQQLIDMIHGELKAFLSAQNSPLEGDTYWGARQNAKFGDLALMAQMVGYGQAKDVFVKAIEEQLEKWFTADDGDKFQFVYDKQWATLIGFPANFNSDDKLNDHHFHYGYIINAAATVAQLDPEWAKQEKWGAMVNELIQDAANDDRNDTTYGFLRNFDPYAGHSWASGTGIGQNQESASEALEFASAVARWGAVTGQQKLADLGVYLHTTESIAFEQYWQDVDNKVFPDGVRRSIMGIVGDNGAKFTNFFDGDPAHIIGIQYTPINAGSLFMAGHKAELLSEIKELWAMQNPGRPTEWMNGSQMALALADPEAALKDFFANPQYQSGAGEESRAYTLQWIQTLVALGAPDLSIKADSAFAVAYDKAGAKSYTAFNPGASAIIVKFSDGVQLAVEPGDLVTRTADGRTISTDFQNKDIPFRPPGVPMDLPTDPPQYALTTIAKSGDLTLSVEDKTGTAWITIGDAAPKAMIRGDGRQAVQIDATTTMIGIGRDATGAIVVLGATKGGEPFYPYKVDSGLHLGGNGGAVYKSDWKTLEPMFGADINGDGTILRGDLKLVAQNGDLKLLTDTGTGLAYYQDGERPLRGVSRTGEGPSLLVRDGWTLSGIGRDENGAVRILDTMDNAGVSYGWTLNAQGVWTGETRYDDANLSEGEALFQKDLDGDGKVPAAPPQLIAANGKLRLLFDPATGHAMVQLEDGARLTLTRGRP</sequence>
<evidence type="ECO:0000259" key="10">
    <source>
        <dbReference type="Pfam" id="PF17652"/>
    </source>
</evidence>
<dbReference type="RefSeq" id="WP_013080167.1">
    <property type="nucleotide sequence ID" value="NC_014100.1"/>
</dbReference>
<keyword evidence="6" id="KW-0326">Glycosidase</keyword>
<dbReference type="eggNOG" id="COG2273">
    <property type="taxonomic scope" value="Bacteria"/>
</dbReference>
<feature type="region of interest" description="Disordered" evidence="9">
    <location>
        <begin position="1"/>
        <end position="29"/>
    </location>
</feature>
<dbReference type="AlphaFoldDB" id="D5VLZ5"/>
<feature type="compositionally biased region" description="Polar residues" evidence="9">
    <location>
        <begin position="11"/>
        <end position="29"/>
    </location>
</feature>
<evidence type="ECO:0000256" key="8">
    <source>
        <dbReference type="ARBA" id="ARBA00023326"/>
    </source>
</evidence>
<dbReference type="HOGENOM" id="CLU_269135_0_0_5"/>
<dbReference type="STRING" id="509190.Cseg_3077"/>
<dbReference type="EC" id="3.2.1.39" evidence="3"/>
<evidence type="ECO:0000256" key="5">
    <source>
        <dbReference type="ARBA" id="ARBA00023277"/>
    </source>
</evidence>
<comment type="catalytic activity">
    <reaction evidence="1">
        <text>Hydrolysis of (1-&gt;3)-beta-D-glucosidic linkages in (1-&gt;3)-beta-D-glucans.</text>
        <dbReference type="EC" id="3.2.1.39"/>
    </reaction>
</comment>
<evidence type="ECO:0000313" key="12">
    <source>
        <dbReference type="Proteomes" id="UP000002629"/>
    </source>
</evidence>
<dbReference type="InterPro" id="IPR040720">
    <property type="entry name" value="GH81_C"/>
</dbReference>
<dbReference type="EMBL" id="CP002008">
    <property type="protein sequence ID" value="ADG11518.1"/>
    <property type="molecule type" value="Genomic_DNA"/>
</dbReference>
<dbReference type="PANTHER" id="PTHR31983:SF0">
    <property type="entry name" value="GLUCAN ENDO-1,3-BETA-D-GLUCOSIDASE 2"/>
    <property type="match status" value="1"/>
</dbReference>
<dbReference type="CAZy" id="GH81">
    <property type="family name" value="Glycoside Hydrolase Family 81"/>
</dbReference>
<accession>D5VLZ5</accession>
<keyword evidence="4 11" id="KW-0378">Hydrolase</keyword>
<protein>
    <recommendedName>
        <fullName evidence="3">glucan endo-1,3-beta-D-glucosidase</fullName>
        <ecNumber evidence="3">3.2.1.39</ecNumber>
    </recommendedName>
</protein>
<comment type="similarity">
    <text evidence="2">Belongs to the glycosyl hydrolase 81 family.</text>
</comment>
<dbReference type="InterPro" id="IPR005200">
    <property type="entry name" value="Endo-beta-glucanase"/>
</dbReference>
<evidence type="ECO:0000256" key="6">
    <source>
        <dbReference type="ARBA" id="ARBA00023295"/>
    </source>
</evidence>
<keyword evidence="5" id="KW-0119">Carbohydrate metabolism</keyword>
<proteinExistence type="inferred from homology"/>
<name>D5VLZ5_CAUST</name>
<evidence type="ECO:0000256" key="2">
    <source>
        <dbReference type="ARBA" id="ARBA00010730"/>
    </source>
</evidence>
<dbReference type="GO" id="GO:0052861">
    <property type="term" value="F:endo-1,3(4)-beta-glucanase activity"/>
    <property type="evidence" value="ECO:0007669"/>
    <property type="project" value="InterPro"/>
</dbReference>
<dbReference type="eggNOG" id="COG5498">
    <property type="taxonomic scope" value="Bacteria"/>
</dbReference>
<keyword evidence="8" id="KW-0624">Polysaccharide degradation</keyword>
<keyword evidence="7" id="KW-0961">Cell wall biogenesis/degradation</keyword>
<dbReference type="Proteomes" id="UP000002629">
    <property type="component" value="Chromosome"/>
</dbReference>
<dbReference type="KEGG" id="cse:Cseg_3077"/>
<dbReference type="GO" id="GO:0000272">
    <property type="term" value="P:polysaccharide catabolic process"/>
    <property type="evidence" value="ECO:0007669"/>
    <property type="project" value="UniProtKB-KW"/>
</dbReference>
<evidence type="ECO:0000256" key="9">
    <source>
        <dbReference type="SAM" id="MobiDB-lite"/>
    </source>
</evidence>
<gene>
    <name evidence="11" type="ordered locus">Cseg_3077</name>
</gene>
<feature type="domain" description="Glycosyl hydrolase family 81 C-terminal" evidence="10">
    <location>
        <begin position="510"/>
        <end position="837"/>
    </location>
</feature>
<evidence type="ECO:0000256" key="7">
    <source>
        <dbReference type="ARBA" id="ARBA00023316"/>
    </source>
</evidence>
<dbReference type="GO" id="GO:0042973">
    <property type="term" value="F:glucan endo-1,3-beta-D-glucosidase activity"/>
    <property type="evidence" value="ECO:0007669"/>
    <property type="project" value="UniProtKB-EC"/>
</dbReference>
<dbReference type="PROSITE" id="PS52008">
    <property type="entry name" value="GH81"/>
    <property type="match status" value="1"/>
</dbReference>
<evidence type="ECO:0000256" key="1">
    <source>
        <dbReference type="ARBA" id="ARBA00000382"/>
    </source>
</evidence>
<reference evidence="12" key="1">
    <citation type="journal article" date="2011" name="J. Bacteriol.">
        <title>Genome sequences of eight morphologically diverse alphaproteobacteria.</title>
        <authorList>
            <consortium name="US DOE Joint Genome Institute"/>
            <person name="Brown P.J."/>
            <person name="Kysela D.T."/>
            <person name="Buechlein A."/>
            <person name="Hemmerich C."/>
            <person name="Brun Y.V."/>
        </authorList>
    </citation>
    <scope>NUCLEOTIDE SEQUENCE [LARGE SCALE GENOMIC DNA]</scope>
    <source>
        <strain evidence="12">ATCC 21756 / DSM 7131 / JCM 7823 / NBRC 15250 / LMG 17158 / TK0059</strain>
    </source>
</reference>
<dbReference type="PANTHER" id="PTHR31983">
    <property type="entry name" value="ENDO-1,3(4)-BETA-GLUCANASE 1"/>
    <property type="match status" value="1"/>
</dbReference>
<organism evidence="11 12">
    <name type="scientific">Caulobacter segnis (strain ATCC 21756 / DSM 7131 / JCM 7823 / NBRC 15250 / LMG 17158 / TK0059)</name>
    <name type="common">Mycoplana segnis</name>
    <dbReference type="NCBI Taxonomy" id="509190"/>
    <lineage>
        <taxon>Bacteria</taxon>
        <taxon>Pseudomonadati</taxon>
        <taxon>Pseudomonadota</taxon>
        <taxon>Alphaproteobacteria</taxon>
        <taxon>Caulobacterales</taxon>
        <taxon>Caulobacteraceae</taxon>
        <taxon>Caulobacter</taxon>
    </lineage>
</organism>
<evidence type="ECO:0000256" key="4">
    <source>
        <dbReference type="ARBA" id="ARBA00022801"/>
    </source>
</evidence>
<dbReference type="GO" id="GO:0071555">
    <property type="term" value="P:cell wall organization"/>
    <property type="evidence" value="ECO:0007669"/>
    <property type="project" value="UniProtKB-KW"/>
</dbReference>
<evidence type="ECO:0000313" key="11">
    <source>
        <dbReference type="EMBL" id="ADG11518.1"/>
    </source>
</evidence>
<dbReference type="Pfam" id="PF17652">
    <property type="entry name" value="Glyco_hydro81C"/>
    <property type="match status" value="1"/>
</dbReference>